<dbReference type="PANTHER" id="PTHR12791">
    <property type="entry name" value="GOLGI SNARE BET1-RELATED"/>
    <property type="match status" value="1"/>
</dbReference>
<evidence type="ECO:0000256" key="7">
    <source>
        <dbReference type="SAM" id="Phobius"/>
    </source>
</evidence>
<dbReference type="PROSITE" id="PS50192">
    <property type="entry name" value="T_SNARE"/>
    <property type="match status" value="1"/>
</dbReference>
<dbReference type="InterPro" id="IPR041875">
    <property type="entry name" value="Syntaxin-8_SNARE"/>
</dbReference>
<evidence type="ECO:0000313" key="10">
    <source>
        <dbReference type="EMBL" id="ALC43583.1"/>
    </source>
</evidence>
<evidence type="ECO:0000256" key="2">
    <source>
        <dbReference type="ARBA" id="ARBA00022448"/>
    </source>
</evidence>
<keyword evidence="3 7" id="KW-0812">Transmembrane</keyword>
<gene>
    <name evidence="11" type="ORF">Dbus_chr3Lg1162</name>
    <name evidence="9" type="ORF">Dbus_chr3Lg732</name>
    <name evidence="10" type="ORF">Dbus_chr3Lg749</name>
</gene>
<keyword evidence="6" id="KW-0175">Coiled coil</keyword>
<evidence type="ECO:0000313" key="9">
    <source>
        <dbReference type="EMBL" id="ALC43566.1"/>
    </source>
</evidence>
<keyword evidence="4 7" id="KW-1133">Transmembrane helix</keyword>
<evidence type="ECO:0000256" key="3">
    <source>
        <dbReference type="ARBA" id="ARBA00022692"/>
    </source>
</evidence>
<accession>A0A0M3QW60</accession>
<keyword evidence="2" id="KW-0813">Transport</keyword>
<evidence type="ECO:0000256" key="1">
    <source>
        <dbReference type="ARBA" id="ARBA00004167"/>
    </source>
</evidence>
<dbReference type="EMBL" id="CP012525">
    <property type="protein sequence ID" value="ALC43583.1"/>
    <property type="molecule type" value="Genomic_DNA"/>
</dbReference>
<feature type="coiled-coil region" evidence="6">
    <location>
        <begin position="141"/>
        <end position="168"/>
    </location>
</feature>
<organism evidence="10 12">
    <name type="scientific">Drosophila busckii</name>
    <name type="common">Fruit fly</name>
    <dbReference type="NCBI Taxonomy" id="30019"/>
    <lineage>
        <taxon>Eukaryota</taxon>
        <taxon>Metazoa</taxon>
        <taxon>Ecdysozoa</taxon>
        <taxon>Arthropoda</taxon>
        <taxon>Hexapoda</taxon>
        <taxon>Insecta</taxon>
        <taxon>Pterygota</taxon>
        <taxon>Neoptera</taxon>
        <taxon>Endopterygota</taxon>
        <taxon>Diptera</taxon>
        <taxon>Brachycera</taxon>
        <taxon>Muscomorpha</taxon>
        <taxon>Ephydroidea</taxon>
        <taxon>Drosophilidae</taxon>
        <taxon>Drosophila</taxon>
    </lineage>
</organism>
<name>A0A0M3QW60_DROBS</name>
<dbReference type="GO" id="GO:0005794">
    <property type="term" value="C:Golgi apparatus"/>
    <property type="evidence" value="ECO:0007669"/>
    <property type="project" value="UniProtKB-ARBA"/>
</dbReference>
<evidence type="ECO:0000313" key="12">
    <source>
        <dbReference type="Proteomes" id="UP000494163"/>
    </source>
</evidence>
<dbReference type="Gene3D" id="1.20.5.110">
    <property type="match status" value="1"/>
</dbReference>
<evidence type="ECO:0000259" key="8">
    <source>
        <dbReference type="PROSITE" id="PS50192"/>
    </source>
</evidence>
<dbReference type="SUPFAM" id="SSF58038">
    <property type="entry name" value="SNARE fusion complex"/>
    <property type="match status" value="1"/>
</dbReference>
<protein>
    <submittedName>
        <fullName evidence="9">Maker671</fullName>
    </submittedName>
    <submittedName>
        <fullName evidence="10">Syx8</fullName>
    </submittedName>
</protein>
<dbReference type="EMBL" id="CP012525">
    <property type="protein sequence ID" value="ALC43566.1"/>
    <property type="molecule type" value="Genomic_DNA"/>
</dbReference>
<evidence type="ECO:0000256" key="5">
    <source>
        <dbReference type="ARBA" id="ARBA00023136"/>
    </source>
</evidence>
<dbReference type="OrthoDB" id="428895at2759"/>
<dbReference type="InterPro" id="IPR000727">
    <property type="entry name" value="T_SNARE_dom"/>
</dbReference>
<feature type="domain" description="T-SNARE coiled-coil homology" evidence="8">
    <location>
        <begin position="117"/>
        <end position="179"/>
    </location>
</feature>
<dbReference type="Pfam" id="PF05739">
    <property type="entry name" value="SNARE"/>
    <property type="match status" value="1"/>
</dbReference>
<dbReference type="GO" id="GO:0016020">
    <property type="term" value="C:membrane"/>
    <property type="evidence" value="ECO:0007669"/>
    <property type="project" value="UniProtKB-SubCell"/>
</dbReference>
<dbReference type="CDD" id="cd15852">
    <property type="entry name" value="SNARE_Syntaxin8"/>
    <property type="match status" value="1"/>
</dbReference>
<feature type="transmembrane region" description="Helical" evidence="7">
    <location>
        <begin position="186"/>
        <end position="204"/>
    </location>
</feature>
<keyword evidence="5 7" id="KW-0472">Membrane</keyword>
<reference evidence="10 12" key="1">
    <citation type="submission" date="2015-08" db="EMBL/GenBank/DDBJ databases">
        <title>Ancestral chromatin configuration constrains chromatin evolution on differentiating sex chromosomes in Drosophila.</title>
        <authorList>
            <person name="Zhou Q."/>
            <person name="Bachtrog D."/>
        </authorList>
    </citation>
    <scope>NUCLEOTIDE SEQUENCE [LARGE SCALE GENOMIC DNA]</scope>
    <source>
        <tissue evidence="10">Whole larvae</tissue>
    </source>
</reference>
<dbReference type="AlphaFoldDB" id="A0A0M3QW60"/>
<evidence type="ECO:0000313" key="11">
    <source>
        <dbReference type="EMBL" id="ALC43996.1"/>
    </source>
</evidence>
<dbReference type="SMR" id="A0A0M3QW60"/>
<dbReference type="EMBL" id="CP012525">
    <property type="protein sequence ID" value="ALC43996.1"/>
    <property type="molecule type" value="Genomic_DNA"/>
</dbReference>
<sequence>MALVDHDSWDIAYEGCERVCQQMLTQLQQQPQAESATETKSKLERLRKDVSHLNIIIDLGTEFGTETNASTEFKLTQRRQKWEKLAAQLRELDAYYTKTITAASRPNNVDELRQHQAQMLEEQNRGLEVLSATISRQRNLATQLGNEVEDQNNILDNLANNMDRVESGVQRETRSLGHVNRRDSTWGYWLVIILLFVAILIVILL</sequence>
<dbReference type="SMART" id="SM00397">
    <property type="entry name" value="t_SNARE"/>
    <property type="match status" value="1"/>
</dbReference>
<dbReference type="STRING" id="30019.A0A0M3QW60"/>
<evidence type="ECO:0000256" key="6">
    <source>
        <dbReference type="SAM" id="Coils"/>
    </source>
</evidence>
<proteinExistence type="predicted"/>
<keyword evidence="12" id="KW-1185">Reference proteome</keyword>
<evidence type="ECO:0000256" key="4">
    <source>
        <dbReference type="ARBA" id="ARBA00022989"/>
    </source>
</evidence>
<dbReference type="Proteomes" id="UP000494163">
    <property type="component" value="Chromosome 3L"/>
</dbReference>
<comment type="subcellular location">
    <subcellularLocation>
        <location evidence="1">Membrane</location>
        <topology evidence="1">Single-pass membrane protein</topology>
    </subcellularLocation>
</comment>